<evidence type="ECO:0000256" key="5">
    <source>
        <dbReference type="RuleBase" id="RU003792"/>
    </source>
</evidence>
<dbReference type="PANTHER" id="PTHR11142">
    <property type="entry name" value="PSEUDOURIDYLATE SYNTHASE"/>
    <property type="match status" value="1"/>
</dbReference>
<proteinExistence type="inferred from homology"/>
<sequence>MRNIKLVLAYDGTDFDGWQRQPMGRTVQEVVEKALAKMHKHPVHIHAAGRTDAGVHATGQCINFITDIDSIPVEKIAVACNSFLPRDVRAVSADCVDENFHARYSATAREYRFYVFPSSVPYPHMRRFSLWIPWVPSLDLLNAYAMRIIGENDFTSFAAPSDQSPSRIRHIFSSFWYTEGSLLVYKIIGSSFLWKMVRCLVGTMLELAKKQAHPDMMKEILLARDRSLAADTAPPQGLFLHRVYYGKEYKI</sequence>
<evidence type="ECO:0000313" key="7">
    <source>
        <dbReference type="EMBL" id="MEM5948781.1"/>
    </source>
</evidence>
<dbReference type="SUPFAM" id="SSF55120">
    <property type="entry name" value="Pseudouridine synthase"/>
    <property type="match status" value="1"/>
</dbReference>
<keyword evidence="2 4" id="KW-0819">tRNA processing</keyword>
<dbReference type="EMBL" id="JBCHKQ010000005">
    <property type="protein sequence ID" value="MEM5948781.1"/>
    <property type="molecule type" value="Genomic_DNA"/>
</dbReference>
<evidence type="ECO:0000259" key="6">
    <source>
        <dbReference type="Pfam" id="PF01416"/>
    </source>
</evidence>
<dbReference type="InterPro" id="IPR001406">
    <property type="entry name" value="PsdUridine_synth_TruA"/>
</dbReference>
<evidence type="ECO:0000256" key="1">
    <source>
        <dbReference type="ARBA" id="ARBA00009375"/>
    </source>
</evidence>
<gene>
    <name evidence="4 7" type="primary">truA</name>
    <name evidence="7" type="ORF">WKV44_09545</name>
</gene>
<evidence type="ECO:0000256" key="3">
    <source>
        <dbReference type="ARBA" id="ARBA00023235"/>
    </source>
</evidence>
<dbReference type="RefSeq" id="WP_420070231.1">
    <property type="nucleotide sequence ID" value="NZ_JBCHKQ010000005.1"/>
</dbReference>
<dbReference type="InterPro" id="IPR020103">
    <property type="entry name" value="PsdUridine_synth_cat_dom_sf"/>
</dbReference>
<evidence type="ECO:0000313" key="8">
    <source>
        <dbReference type="Proteomes" id="UP001466331"/>
    </source>
</evidence>
<comment type="function">
    <text evidence="4">Formation of pseudouridine at positions 38, 39 and 40 in the anticodon stem and loop of transfer RNAs.</text>
</comment>
<keyword evidence="3 4" id="KW-0413">Isomerase</keyword>
<feature type="binding site" evidence="4">
    <location>
        <position position="111"/>
    </location>
    <ligand>
        <name>substrate</name>
    </ligand>
</feature>
<dbReference type="CDD" id="cd02570">
    <property type="entry name" value="PseudoU_synth_EcTruA"/>
    <property type="match status" value="1"/>
</dbReference>
<dbReference type="EC" id="5.4.99.12" evidence="4"/>
<dbReference type="GO" id="GO:0160147">
    <property type="term" value="F:tRNA pseudouridine(38-40) synthase activity"/>
    <property type="evidence" value="ECO:0007669"/>
    <property type="project" value="UniProtKB-EC"/>
</dbReference>
<reference evidence="7 8" key="1">
    <citation type="submission" date="2024-03" db="EMBL/GenBank/DDBJ databases">
        <title>Ignisphaera cupida sp. nov., a hyperthermophilic hydrolytic archaeon from a hot spring of Kamchatka, and proposal of Ignisphaeraceae fam. nov.</title>
        <authorList>
            <person name="Podosokorskaya O.A."/>
            <person name="Elcheninov A.G."/>
            <person name="Maltseva A.I."/>
            <person name="Zayulina K.S."/>
            <person name="Novikov A."/>
            <person name="Merkel A.Y."/>
        </authorList>
    </citation>
    <scope>NUCLEOTIDE SEQUENCE [LARGE SCALE GENOMIC DNA]</scope>
    <source>
        <strain evidence="7 8">38H-sp</strain>
    </source>
</reference>
<dbReference type="Proteomes" id="UP001466331">
    <property type="component" value="Unassembled WGS sequence"/>
</dbReference>
<dbReference type="InterPro" id="IPR020097">
    <property type="entry name" value="PsdUridine_synth_TruA_a/b_dom"/>
</dbReference>
<keyword evidence="8" id="KW-1185">Reference proteome</keyword>
<dbReference type="InterPro" id="IPR020095">
    <property type="entry name" value="PsdUridine_synth_TruA_C"/>
</dbReference>
<protein>
    <recommendedName>
        <fullName evidence="4">tRNA pseudouridine synthase A</fullName>
        <ecNumber evidence="4">5.4.99.12</ecNumber>
    </recommendedName>
    <alternativeName>
        <fullName evidence="4">tRNA pseudouridine(38-40) synthase</fullName>
    </alternativeName>
    <alternativeName>
        <fullName evidence="4">tRNA pseudouridylate synthase I</fullName>
    </alternativeName>
    <alternativeName>
        <fullName evidence="4">tRNA-uridine isomerase I</fullName>
    </alternativeName>
</protein>
<organism evidence="7 8">
    <name type="scientific">Rarispira pelagica</name>
    <dbReference type="NCBI Taxonomy" id="3141764"/>
    <lineage>
        <taxon>Bacteria</taxon>
        <taxon>Pseudomonadati</taxon>
        <taxon>Spirochaetota</taxon>
        <taxon>Spirochaetia</taxon>
        <taxon>Winmispirales</taxon>
        <taxon>Winmispiraceae</taxon>
        <taxon>Rarispira</taxon>
    </lineage>
</organism>
<comment type="catalytic activity">
    <reaction evidence="4 5">
        <text>uridine(38/39/40) in tRNA = pseudouridine(38/39/40) in tRNA</text>
        <dbReference type="Rhea" id="RHEA:22376"/>
        <dbReference type="Rhea" id="RHEA-COMP:10085"/>
        <dbReference type="Rhea" id="RHEA-COMP:10087"/>
        <dbReference type="ChEBI" id="CHEBI:65314"/>
        <dbReference type="ChEBI" id="CHEBI:65315"/>
        <dbReference type="EC" id="5.4.99.12"/>
    </reaction>
</comment>
<dbReference type="HAMAP" id="MF_00171">
    <property type="entry name" value="TruA"/>
    <property type="match status" value="1"/>
</dbReference>
<evidence type="ECO:0000256" key="2">
    <source>
        <dbReference type="ARBA" id="ARBA00022694"/>
    </source>
</evidence>
<dbReference type="Pfam" id="PF01416">
    <property type="entry name" value="PseudoU_synth_1"/>
    <property type="match status" value="2"/>
</dbReference>
<comment type="caution">
    <text evidence="7">The sequence shown here is derived from an EMBL/GenBank/DDBJ whole genome shotgun (WGS) entry which is preliminary data.</text>
</comment>
<dbReference type="NCBIfam" id="TIGR00071">
    <property type="entry name" value="hisT_truA"/>
    <property type="match status" value="1"/>
</dbReference>
<evidence type="ECO:0000256" key="4">
    <source>
        <dbReference type="HAMAP-Rule" id="MF_00171"/>
    </source>
</evidence>
<accession>A0ABU9UEA8</accession>
<name>A0ABU9UEA8_9SPIR</name>
<dbReference type="Gene3D" id="3.30.70.660">
    <property type="entry name" value="Pseudouridine synthase I, catalytic domain, C-terminal subdomain"/>
    <property type="match status" value="1"/>
</dbReference>
<dbReference type="PANTHER" id="PTHR11142:SF0">
    <property type="entry name" value="TRNA PSEUDOURIDINE SYNTHASE-LIKE 1"/>
    <property type="match status" value="1"/>
</dbReference>
<feature type="domain" description="Pseudouridine synthase I TruA alpha/beta" evidence="6">
    <location>
        <begin position="146"/>
        <end position="245"/>
    </location>
</feature>
<feature type="active site" description="Nucleophile" evidence="4">
    <location>
        <position position="52"/>
    </location>
</feature>
<dbReference type="Gene3D" id="3.30.70.580">
    <property type="entry name" value="Pseudouridine synthase I, catalytic domain, N-terminal subdomain"/>
    <property type="match status" value="1"/>
</dbReference>
<feature type="domain" description="Pseudouridine synthase I TruA alpha/beta" evidence="6">
    <location>
        <begin position="9"/>
        <end position="105"/>
    </location>
</feature>
<comment type="similarity">
    <text evidence="1 4 5">Belongs to the tRNA pseudouridine synthase TruA family.</text>
</comment>
<dbReference type="PIRSF" id="PIRSF001430">
    <property type="entry name" value="tRNA_psdUrid_synth"/>
    <property type="match status" value="1"/>
</dbReference>
<dbReference type="InterPro" id="IPR020094">
    <property type="entry name" value="TruA/RsuA/RluB/E/F_N"/>
</dbReference>
<comment type="subunit">
    <text evidence="4">Homodimer.</text>
</comment>
<comment type="caution">
    <text evidence="4">Lacks conserved residue(s) required for the propagation of feature annotation.</text>
</comment>